<accession>A0A2S4RXV9</accession>
<feature type="domain" description="S1 motif" evidence="7">
    <location>
        <begin position="277"/>
        <end position="347"/>
    </location>
</feature>
<reference evidence="8 9" key="1">
    <citation type="submission" date="2018-01" db="EMBL/GenBank/DDBJ databases">
        <title>Complete genome sequences of 14 Citrobacter spp. isolated from plant in Canada.</title>
        <authorList>
            <person name="Bhandare S.G."/>
            <person name="Colavecchio A."/>
            <person name="Jeukens J."/>
            <person name="Emond-Rheault J.-G."/>
            <person name="Freschi L."/>
            <person name="Hamel J."/>
            <person name="Kukavica-Ibrulj I."/>
            <person name="Levesque R."/>
            <person name="Goodridge L."/>
        </authorList>
    </citation>
    <scope>NUCLEOTIDE SEQUENCE [LARGE SCALE GENOMIC DNA]</scope>
    <source>
        <strain evidence="8 9">S1285</strain>
    </source>
</reference>
<dbReference type="InterPro" id="IPR012340">
    <property type="entry name" value="NA-bd_OB-fold"/>
</dbReference>
<dbReference type="PRINTS" id="PR00681">
    <property type="entry name" value="RIBOSOMALS1"/>
</dbReference>
<dbReference type="SMART" id="SM00316">
    <property type="entry name" value="S1"/>
    <property type="match status" value="6"/>
</dbReference>
<evidence type="ECO:0000259" key="7">
    <source>
        <dbReference type="PROSITE" id="PS50126"/>
    </source>
</evidence>
<dbReference type="Proteomes" id="UP000237003">
    <property type="component" value="Unassembled WGS sequence"/>
</dbReference>
<evidence type="ECO:0000313" key="9">
    <source>
        <dbReference type="Proteomes" id="UP000237003"/>
    </source>
</evidence>
<dbReference type="PROSITE" id="PS50126">
    <property type="entry name" value="S1"/>
    <property type="match status" value="6"/>
</dbReference>
<keyword evidence="2" id="KW-0677">Repeat</keyword>
<proteinExistence type="inferred from homology"/>
<dbReference type="PROSITE" id="PS50889">
    <property type="entry name" value="S4"/>
    <property type="match status" value="1"/>
</dbReference>
<dbReference type="NCBIfam" id="NF004951">
    <property type="entry name" value="PRK06299.1-1"/>
    <property type="match status" value="1"/>
</dbReference>
<feature type="domain" description="S1 motif" evidence="7">
    <location>
        <begin position="451"/>
        <end position="520"/>
    </location>
</feature>
<dbReference type="NCBIfam" id="NF004954">
    <property type="entry name" value="PRK06299.1-4"/>
    <property type="match status" value="1"/>
</dbReference>
<dbReference type="GO" id="GO:0022627">
    <property type="term" value="C:cytosolic small ribosomal subunit"/>
    <property type="evidence" value="ECO:0007669"/>
    <property type="project" value="TreeGrafter"/>
</dbReference>
<evidence type="ECO:0000313" key="8">
    <source>
        <dbReference type="EMBL" id="POU65640.1"/>
    </source>
</evidence>
<dbReference type="EMBL" id="PQLX01000003">
    <property type="protein sequence ID" value="POU65640.1"/>
    <property type="molecule type" value="Genomic_DNA"/>
</dbReference>
<evidence type="ECO:0000256" key="6">
    <source>
        <dbReference type="PIRNR" id="PIRNR002111"/>
    </source>
</evidence>
<keyword evidence="3 6" id="KW-0694">RNA-binding</keyword>
<evidence type="ECO:0000256" key="4">
    <source>
        <dbReference type="ARBA" id="ARBA00022980"/>
    </source>
</evidence>
<dbReference type="FunFam" id="2.40.50.140:FF:000016">
    <property type="entry name" value="30S ribosomal protein S1"/>
    <property type="match status" value="1"/>
</dbReference>
<feature type="domain" description="S1 motif" evidence="7">
    <location>
        <begin position="105"/>
        <end position="171"/>
    </location>
</feature>
<keyword evidence="4 6" id="KW-0689">Ribosomal protein</keyword>
<dbReference type="GO" id="GO:0006412">
    <property type="term" value="P:translation"/>
    <property type="evidence" value="ECO:0007669"/>
    <property type="project" value="InterPro"/>
</dbReference>
<evidence type="ECO:0000256" key="3">
    <source>
        <dbReference type="ARBA" id="ARBA00022884"/>
    </source>
</evidence>
<dbReference type="FunFam" id="2.40.50.140:FF:000018">
    <property type="entry name" value="30S ribosomal protein S1"/>
    <property type="match status" value="1"/>
</dbReference>
<name>A0A2S4RXV9_CITAM</name>
<comment type="caution">
    <text evidence="8">The sequence shown here is derived from an EMBL/GenBank/DDBJ whole genome shotgun (WGS) entry which is preliminary data.</text>
</comment>
<dbReference type="STRING" id="35703.AL524_18040"/>
<dbReference type="CDD" id="cd05689">
    <property type="entry name" value="S1_RPS1_repeat_ec4"/>
    <property type="match status" value="1"/>
</dbReference>
<dbReference type="FunFam" id="2.40.50.140:FF:000021">
    <property type="entry name" value="30S ribosomal protein S1"/>
    <property type="match status" value="1"/>
</dbReference>
<dbReference type="NCBIfam" id="TIGR00717">
    <property type="entry name" value="rpsA"/>
    <property type="match status" value="1"/>
</dbReference>
<dbReference type="CDD" id="cd04465">
    <property type="entry name" value="S1_RPS1_repeat_ec2_hs2"/>
    <property type="match status" value="1"/>
</dbReference>
<feature type="domain" description="S1 motif" evidence="7">
    <location>
        <begin position="21"/>
        <end position="87"/>
    </location>
</feature>
<dbReference type="InterPro" id="IPR035104">
    <property type="entry name" value="Ribosomal_protein_S1-like"/>
</dbReference>
<dbReference type="CDD" id="cd05690">
    <property type="entry name" value="S1_RPS1_repeat_ec5"/>
    <property type="match status" value="1"/>
</dbReference>
<dbReference type="NCBIfam" id="NF004952">
    <property type="entry name" value="PRK06299.1-2"/>
    <property type="match status" value="1"/>
</dbReference>
<evidence type="ECO:0000256" key="5">
    <source>
        <dbReference type="ARBA" id="ARBA00023274"/>
    </source>
</evidence>
<dbReference type="CDD" id="cd05691">
    <property type="entry name" value="S1_RPS1_repeat_ec6"/>
    <property type="match status" value="1"/>
</dbReference>
<dbReference type="PANTHER" id="PTHR10724">
    <property type="entry name" value="30S RIBOSOMAL PROTEIN S1"/>
    <property type="match status" value="1"/>
</dbReference>
<dbReference type="Pfam" id="PF00575">
    <property type="entry name" value="S1"/>
    <property type="match status" value="6"/>
</dbReference>
<feature type="domain" description="S1 motif" evidence="7">
    <location>
        <begin position="364"/>
        <end position="434"/>
    </location>
</feature>
<dbReference type="InterPro" id="IPR050437">
    <property type="entry name" value="Ribos_protein_bS1-like"/>
</dbReference>
<evidence type="ECO:0000256" key="2">
    <source>
        <dbReference type="ARBA" id="ARBA00022737"/>
    </source>
</evidence>
<dbReference type="Gene3D" id="2.40.50.140">
    <property type="entry name" value="Nucleic acid-binding proteins"/>
    <property type="match status" value="6"/>
</dbReference>
<evidence type="ECO:0000256" key="1">
    <source>
        <dbReference type="ARBA" id="ARBA00006767"/>
    </source>
</evidence>
<dbReference type="RefSeq" id="WP_103776147.1">
    <property type="nucleotide sequence ID" value="NZ_PQLX01000003.1"/>
</dbReference>
<dbReference type="InterPro" id="IPR003029">
    <property type="entry name" value="S1_domain"/>
</dbReference>
<dbReference type="PIRSF" id="PIRSF002111">
    <property type="entry name" value="RpsA"/>
    <property type="match status" value="1"/>
</dbReference>
<dbReference type="PANTHER" id="PTHR10724:SF7">
    <property type="entry name" value="SMALL RIBOSOMAL SUBUNIT PROTEIN BS1C"/>
    <property type="match status" value="1"/>
</dbReference>
<organism evidence="8 9">
    <name type="scientific">Citrobacter amalonaticus</name>
    <dbReference type="NCBI Taxonomy" id="35703"/>
    <lineage>
        <taxon>Bacteria</taxon>
        <taxon>Pseudomonadati</taxon>
        <taxon>Pseudomonadota</taxon>
        <taxon>Gammaproteobacteria</taxon>
        <taxon>Enterobacterales</taxon>
        <taxon>Enterobacteriaceae</taxon>
        <taxon>Citrobacter</taxon>
    </lineage>
</organism>
<dbReference type="InterPro" id="IPR000110">
    <property type="entry name" value="Ribosomal_bS1"/>
</dbReference>
<gene>
    <name evidence="8" type="ORF">C3430_09975</name>
</gene>
<keyword evidence="5 6" id="KW-0687">Ribonucleoprotein</keyword>
<dbReference type="FunFam" id="2.40.50.140:FF:000036">
    <property type="entry name" value="30S ribosomal protein S1"/>
    <property type="match status" value="1"/>
</dbReference>
<dbReference type="OrthoDB" id="9804077at2"/>
<comment type="similarity">
    <text evidence="1 6">Belongs to the bacterial ribosomal protein bS1 family.</text>
</comment>
<dbReference type="FunFam" id="2.40.50.140:FF:000017">
    <property type="entry name" value="30S ribosomal protein S1"/>
    <property type="match status" value="1"/>
</dbReference>
<dbReference type="SUPFAM" id="SSF50249">
    <property type="entry name" value="Nucleic acid-binding proteins"/>
    <property type="match status" value="6"/>
</dbReference>
<dbReference type="CDD" id="cd05688">
    <property type="entry name" value="S1_RPS1_repeat_ec3"/>
    <property type="match status" value="1"/>
</dbReference>
<dbReference type="CDD" id="cd05687">
    <property type="entry name" value="S1_RPS1_repeat_ec1_hs1"/>
    <property type="match status" value="1"/>
</dbReference>
<dbReference type="FunFam" id="2.40.50.140:FF:000011">
    <property type="entry name" value="30S ribosomal protein S1"/>
    <property type="match status" value="1"/>
</dbReference>
<sequence>MTESFAQLFEESLKEIETRPGSIVRGVVVAIDKDVVLVDAGLKSESAIPAEQFKNAQGELEIQVGDEVDVALDAVEDGFGETLLSREKAKRHEAWITLEKAYEDAETVTGVINGKVKGGFTVELNGIRAFLPGSLVDVRPVRDTLHLEGKELEFKVIKLDQKRNNVVVSRRAVIESENSAERDQLLENLQEGMEVKGIVKNLTDYGAFVDLGGVDGLLHITDMAWKRVKHPSEIVNVGDEITVKVLKFDRERTRVSLGLKQLGEDPWVAIAKRYPEGTKLTGRVTNLTDYGCFVEIEEGVEGLVHVSEMDWTNKNIHPSKVVNVGDVVEVMVLDIDEERRRISLGLKQCKNNPWQQFAETHNKGDRVEGKIKSITDFGIFIGLDGGIDGLVHLSDISWNVAGEEAVREYKKGDEIAAVVLQVDAERERISLGVKQLAEDPFNNWVALNKKGAIVNGKVTAVDAKGATVELADGVEGYLRASEASRDRVEDATLVLSVGDDVEAKFTGVDRKNRAISLSVRAKDEADEKDAIATVNKQEDANFSNNAMAEAFKAAKGE</sequence>
<feature type="domain" description="S1 motif" evidence="7">
    <location>
        <begin position="192"/>
        <end position="260"/>
    </location>
</feature>
<comment type="function">
    <text evidence="6">Binds mRNA; thus facilitating recognition of the initiation point. It is needed to translate mRNA with a short Shine-Dalgarno (SD) purine-rich sequence.</text>
</comment>
<dbReference type="GO" id="GO:0003729">
    <property type="term" value="F:mRNA binding"/>
    <property type="evidence" value="ECO:0007669"/>
    <property type="project" value="TreeGrafter"/>
</dbReference>
<dbReference type="GO" id="GO:0003735">
    <property type="term" value="F:structural constituent of ribosome"/>
    <property type="evidence" value="ECO:0007669"/>
    <property type="project" value="InterPro"/>
</dbReference>
<dbReference type="AlphaFoldDB" id="A0A2S4RXV9"/>
<protein>
    <recommendedName>
        <fullName evidence="6">30S ribosomal protein S1</fullName>
    </recommendedName>
</protein>